<gene>
    <name evidence="1" type="primary">ftsH_3</name>
    <name evidence="1" type="ORF">CM83_7090</name>
</gene>
<evidence type="ECO:0000313" key="1">
    <source>
        <dbReference type="EMBL" id="JAG35545.1"/>
    </source>
</evidence>
<evidence type="ECO:0000313" key="2">
    <source>
        <dbReference type="EMBL" id="JAG56136.1"/>
    </source>
</evidence>
<dbReference type="EMBL" id="GBHO01008059">
    <property type="protein sequence ID" value="JAG35545.1"/>
    <property type="molecule type" value="Transcribed_RNA"/>
</dbReference>
<protein>
    <submittedName>
        <fullName evidence="1">ATP-dependent zinc metalloprotease FtsH</fullName>
    </submittedName>
</protein>
<keyword evidence="1" id="KW-0645">Protease</keyword>
<proteinExistence type="predicted"/>
<dbReference type="EMBL" id="GBRD01009688">
    <property type="protein sequence ID" value="JAG56136.1"/>
    <property type="molecule type" value="Transcribed_RNA"/>
</dbReference>
<dbReference type="AlphaFoldDB" id="A0A0A9Z162"/>
<keyword evidence="1" id="KW-0378">Hydrolase</keyword>
<sequence length="279" mass="32439">MVPLFGQNRLRIGRELALKRLMAGEVHYDVYGFYRTTNLRPVGQVPDVFNTQLSIPQKKITLITYLRETIQRENMDFLGALPNRISDLEVDLMIHADAERTRARLLDRLDELYEHIHESPYAKVEKKFTYRAPKELHEEYYVRCTQQNLSYTGMYCIVLAPRQHVRNLPLAVPFLRGRRQMLLDHMDTVDMEESIDVSNLFPQFDHQVAHSRAELRGSVAKPKFQLVINYRESDVKAPSEVVINIGYDDDETCHLTFHNLAGELLHPPDPPPPINNHPQ</sequence>
<reference evidence="1" key="1">
    <citation type="journal article" date="2014" name="PLoS ONE">
        <title>Transcriptome-Based Identification of ABC Transporters in the Western Tarnished Plant Bug Lygus hesperus.</title>
        <authorList>
            <person name="Hull J.J."/>
            <person name="Chaney K."/>
            <person name="Geib S.M."/>
            <person name="Fabrick J.A."/>
            <person name="Brent C.S."/>
            <person name="Walsh D."/>
            <person name="Lavine L.C."/>
        </authorList>
    </citation>
    <scope>NUCLEOTIDE SEQUENCE</scope>
</reference>
<reference evidence="2" key="3">
    <citation type="submission" date="2014-09" db="EMBL/GenBank/DDBJ databases">
        <authorList>
            <person name="Magalhaes I.L.F."/>
            <person name="Oliveira U."/>
            <person name="Santos F.R."/>
            <person name="Vidigal T.H.D.A."/>
            <person name="Brescovit A.D."/>
            <person name="Santos A.J."/>
        </authorList>
    </citation>
    <scope>NUCLEOTIDE SEQUENCE</scope>
</reference>
<dbReference type="GO" id="GO:0008237">
    <property type="term" value="F:metallopeptidase activity"/>
    <property type="evidence" value="ECO:0007669"/>
    <property type="project" value="UniProtKB-KW"/>
</dbReference>
<organism evidence="1">
    <name type="scientific">Lygus hesperus</name>
    <name type="common">Western plant bug</name>
    <dbReference type="NCBI Taxonomy" id="30085"/>
    <lineage>
        <taxon>Eukaryota</taxon>
        <taxon>Metazoa</taxon>
        <taxon>Ecdysozoa</taxon>
        <taxon>Arthropoda</taxon>
        <taxon>Hexapoda</taxon>
        <taxon>Insecta</taxon>
        <taxon>Pterygota</taxon>
        <taxon>Neoptera</taxon>
        <taxon>Paraneoptera</taxon>
        <taxon>Hemiptera</taxon>
        <taxon>Heteroptera</taxon>
        <taxon>Panheteroptera</taxon>
        <taxon>Cimicomorpha</taxon>
        <taxon>Miridae</taxon>
        <taxon>Mirini</taxon>
        <taxon>Lygus</taxon>
    </lineage>
</organism>
<keyword evidence="1" id="KW-0482">Metalloprotease</keyword>
<reference evidence="1" key="2">
    <citation type="submission" date="2014-07" db="EMBL/GenBank/DDBJ databases">
        <authorList>
            <person name="Hull J."/>
        </authorList>
    </citation>
    <scope>NUCLEOTIDE SEQUENCE</scope>
</reference>
<accession>A0A0A9Z162</accession>
<dbReference type="GO" id="GO:0006508">
    <property type="term" value="P:proteolysis"/>
    <property type="evidence" value="ECO:0007669"/>
    <property type="project" value="UniProtKB-KW"/>
</dbReference>
<name>A0A0A9Z162_LYGHE</name>